<accession>A0AAD7M7U6</accession>
<gene>
    <name evidence="2" type="ORF">B0H17DRAFT_1193339</name>
</gene>
<feature type="region of interest" description="Disordered" evidence="1">
    <location>
        <begin position="168"/>
        <end position="188"/>
    </location>
</feature>
<organism evidence="2 3">
    <name type="scientific">Mycena rosella</name>
    <name type="common">Pink bonnet</name>
    <name type="synonym">Agaricus rosellus</name>
    <dbReference type="NCBI Taxonomy" id="1033263"/>
    <lineage>
        <taxon>Eukaryota</taxon>
        <taxon>Fungi</taxon>
        <taxon>Dikarya</taxon>
        <taxon>Basidiomycota</taxon>
        <taxon>Agaricomycotina</taxon>
        <taxon>Agaricomycetes</taxon>
        <taxon>Agaricomycetidae</taxon>
        <taxon>Agaricales</taxon>
        <taxon>Marasmiineae</taxon>
        <taxon>Mycenaceae</taxon>
        <taxon>Mycena</taxon>
    </lineage>
</organism>
<comment type="caution">
    <text evidence="2">The sequence shown here is derived from an EMBL/GenBank/DDBJ whole genome shotgun (WGS) entry which is preliminary data.</text>
</comment>
<dbReference type="AlphaFoldDB" id="A0AAD7M7U6"/>
<proteinExistence type="predicted"/>
<reference evidence="2" key="1">
    <citation type="submission" date="2023-03" db="EMBL/GenBank/DDBJ databases">
        <title>Massive genome expansion in bonnet fungi (Mycena s.s.) driven by repeated elements and novel gene families across ecological guilds.</title>
        <authorList>
            <consortium name="Lawrence Berkeley National Laboratory"/>
            <person name="Harder C.B."/>
            <person name="Miyauchi S."/>
            <person name="Viragh M."/>
            <person name="Kuo A."/>
            <person name="Thoen E."/>
            <person name="Andreopoulos B."/>
            <person name="Lu D."/>
            <person name="Skrede I."/>
            <person name="Drula E."/>
            <person name="Henrissat B."/>
            <person name="Morin E."/>
            <person name="Kohler A."/>
            <person name="Barry K."/>
            <person name="LaButti K."/>
            <person name="Morin E."/>
            <person name="Salamov A."/>
            <person name="Lipzen A."/>
            <person name="Mereny Z."/>
            <person name="Hegedus B."/>
            <person name="Baldrian P."/>
            <person name="Stursova M."/>
            <person name="Weitz H."/>
            <person name="Taylor A."/>
            <person name="Grigoriev I.V."/>
            <person name="Nagy L.G."/>
            <person name="Martin F."/>
            <person name="Kauserud H."/>
        </authorList>
    </citation>
    <scope>NUCLEOTIDE SEQUENCE</scope>
    <source>
        <strain evidence="2">CBHHK067</strain>
    </source>
</reference>
<evidence type="ECO:0000256" key="1">
    <source>
        <dbReference type="SAM" id="MobiDB-lite"/>
    </source>
</evidence>
<feature type="compositionally biased region" description="Acidic residues" evidence="1">
    <location>
        <begin position="176"/>
        <end position="188"/>
    </location>
</feature>
<keyword evidence="3" id="KW-1185">Reference proteome</keyword>
<dbReference type="Proteomes" id="UP001221757">
    <property type="component" value="Unassembled WGS sequence"/>
</dbReference>
<evidence type="ECO:0000313" key="2">
    <source>
        <dbReference type="EMBL" id="KAJ7704832.1"/>
    </source>
</evidence>
<evidence type="ECO:0000313" key="3">
    <source>
        <dbReference type="Proteomes" id="UP001221757"/>
    </source>
</evidence>
<dbReference type="EMBL" id="JARKIE010000009">
    <property type="protein sequence ID" value="KAJ7704832.1"/>
    <property type="molecule type" value="Genomic_DNA"/>
</dbReference>
<name>A0AAD7M7U6_MYCRO</name>
<sequence>MHTFRDDLFPPSAVYEMLARVRYPYLRSLELWYQIDAPNELAADECLLASLPRSFPLLHYLTIHRFVWQEHSLQTHWDPVPIFWRLLPEFKHLQTFSLDPDVPERAGLPPMLHTNAEFFELLARLKGMAEEIVSGTPWRREVLMYRPLEYASTWERWTVVAVPEEQLCLRPPPPDASDDAEGESLDDP</sequence>
<protein>
    <submittedName>
        <fullName evidence="2">Uncharacterized protein</fullName>
    </submittedName>
</protein>